<accession>A0ABS3H947</accession>
<gene>
    <name evidence="1" type="ORF">JZO76_10650</name>
</gene>
<keyword evidence="2" id="KW-1185">Reference proteome</keyword>
<name>A0ABS3H947_9ENTE</name>
<dbReference type="EMBL" id="JAFLVT010000015">
    <property type="protein sequence ID" value="MBO0449980.1"/>
    <property type="molecule type" value="Genomic_DNA"/>
</dbReference>
<organism evidence="1 2">
    <name type="scientific">Candidatus Enterococcus myersii</name>
    <dbReference type="NCBI Taxonomy" id="2815322"/>
    <lineage>
        <taxon>Bacteria</taxon>
        <taxon>Bacillati</taxon>
        <taxon>Bacillota</taxon>
        <taxon>Bacilli</taxon>
        <taxon>Lactobacillales</taxon>
        <taxon>Enterococcaceae</taxon>
        <taxon>Enterococcus</taxon>
    </lineage>
</organism>
<evidence type="ECO:0000313" key="2">
    <source>
        <dbReference type="Proteomes" id="UP000664256"/>
    </source>
</evidence>
<dbReference type="RefSeq" id="WP_206904085.1">
    <property type="nucleotide sequence ID" value="NZ_JAFLVT010000015.1"/>
</dbReference>
<reference evidence="1 2" key="1">
    <citation type="submission" date="2021-03" db="EMBL/GenBank/DDBJ databases">
        <title>Enterococcal diversity collection.</title>
        <authorList>
            <person name="Gilmore M.S."/>
            <person name="Schwartzman J."/>
            <person name="Van Tyne D."/>
            <person name="Martin M."/>
            <person name="Earl A.M."/>
            <person name="Manson A.L."/>
            <person name="Straub T."/>
            <person name="Salamzade R."/>
            <person name="Saavedra J."/>
            <person name="Lebreton F."/>
            <person name="Prichula J."/>
            <person name="Schaufler K."/>
            <person name="Gaca A."/>
            <person name="Sgardioli B."/>
            <person name="Wagenaar J."/>
            <person name="Strong T."/>
        </authorList>
    </citation>
    <scope>NUCLEOTIDE SEQUENCE [LARGE SCALE GENOMIC DNA]</scope>
    <source>
        <strain evidence="1 2">MJM12</strain>
    </source>
</reference>
<dbReference type="Proteomes" id="UP000664256">
    <property type="component" value="Unassembled WGS sequence"/>
</dbReference>
<evidence type="ECO:0000313" key="1">
    <source>
        <dbReference type="EMBL" id="MBO0449980.1"/>
    </source>
</evidence>
<protein>
    <submittedName>
        <fullName evidence="1">Uncharacterized protein</fullName>
    </submittedName>
</protein>
<comment type="caution">
    <text evidence="1">The sequence shown here is derived from an EMBL/GenBank/DDBJ whole genome shotgun (WGS) entry which is preliminary data.</text>
</comment>
<sequence length="45" mass="5448">MKVEVKNKDFHYQLTFERKTIENVTLIVCGTILLKKLIKGWRKKR</sequence>
<proteinExistence type="predicted"/>